<dbReference type="PROSITE" id="PS50994">
    <property type="entry name" value="INTEGRASE"/>
    <property type="match status" value="1"/>
</dbReference>
<dbReference type="InterPro" id="IPR036397">
    <property type="entry name" value="RNaseH_sf"/>
</dbReference>
<evidence type="ECO:0000259" key="1">
    <source>
        <dbReference type="PROSITE" id="PS50994"/>
    </source>
</evidence>
<dbReference type="Proteomes" id="UP000279336">
    <property type="component" value="Unassembled WGS sequence"/>
</dbReference>
<dbReference type="Gene3D" id="3.30.420.10">
    <property type="entry name" value="Ribonuclease H-like superfamily/Ribonuclease H"/>
    <property type="match status" value="1"/>
</dbReference>
<comment type="caution">
    <text evidence="2">The sequence shown here is derived from an EMBL/GenBank/DDBJ whole genome shotgun (WGS) entry which is preliminary data.</text>
</comment>
<gene>
    <name evidence="2" type="ORF">D7U36_07835</name>
</gene>
<dbReference type="InterPro" id="IPR047656">
    <property type="entry name" value="IS481-like_transpos"/>
</dbReference>
<dbReference type="SUPFAM" id="SSF46689">
    <property type="entry name" value="Homeodomain-like"/>
    <property type="match status" value="1"/>
</dbReference>
<accession>A0A8B3GF73</accession>
<dbReference type="InterPro" id="IPR012337">
    <property type="entry name" value="RNaseH-like_sf"/>
</dbReference>
<dbReference type="OrthoDB" id="568335at2"/>
<dbReference type="NCBIfam" id="NF033577">
    <property type="entry name" value="transpos_IS481"/>
    <property type="match status" value="1"/>
</dbReference>
<organism evidence="2 3">
    <name type="scientific">Propionibacterium australiense</name>
    <dbReference type="NCBI Taxonomy" id="119981"/>
    <lineage>
        <taxon>Bacteria</taxon>
        <taxon>Bacillati</taxon>
        <taxon>Actinomycetota</taxon>
        <taxon>Actinomycetes</taxon>
        <taxon>Propionibacteriales</taxon>
        <taxon>Propionibacteriaceae</taxon>
        <taxon>Propionibacterium</taxon>
    </lineage>
</organism>
<dbReference type="SUPFAM" id="SSF53098">
    <property type="entry name" value="Ribonuclease H-like"/>
    <property type="match status" value="1"/>
</dbReference>
<dbReference type="Pfam" id="PF13683">
    <property type="entry name" value="rve_3"/>
    <property type="match status" value="1"/>
</dbReference>
<dbReference type="AlphaFoldDB" id="A0A8B3GF73"/>
<dbReference type="Pfam" id="PF13565">
    <property type="entry name" value="HTH_32"/>
    <property type="match status" value="1"/>
</dbReference>
<feature type="domain" description="Integrase catalytic" evidence="1">
    <location>
        <begin position="165"/>
        <end position="332"/>
    </location>
</feature>
<name>A0A8B3GF73_9ACTN</name>
<dbReference type="GO" id="GO:0015074">
    <property type="term" value="P:DNA integration"/>
    <property type="evidence" value="ECO:0007669"/>
    <property type="project" value="InterPro"/>
</dbReference>
<dbReference type="Gene3D" id="1.10.10.60">
    <property type="entry name" value="Homeodomain-like"/>
    <property type="match status" value="1"/>
</dbReference>
<proteinExistence type="predicted"/>
<dbReference type="PANTHER" id="PTHR35004:SF7">
    <property type="entry name" value="INTEGRASE PROTEIN"/>
    <property type="match status" value="1"/>
</dbReference>
<reference evidence="2 3" key="1">
    <citation type="submission" date="2018-10" db="EMBL/GenBank/DDBJ databases">
        <title>Propionibacterium australiense Genome Sequencing and Assembly.</title>
        <authorList>
            <person name="Bernier A.-M."/>
            <person name="Bernard K."/>
        </authorList>
    </citation>
    <scope>NUCLEOTIDE SEQUENCE [LARGE SCALE GENOMIC DNA]</scope>
    <source>
        <strain evidence="2 3">NML98A078</strain>
    </source>
</reference>
<dbReference type="InterPro" id="IPR009057">
    <property type="entry name" value="Homeodomain-like_sf"/>
</dbReference>
<dbReference type="InterPro" id="IPR001584">
    <property type="entry name" value="Integrase_cat-core"/>
</dbReference>
<dbReference type="PANTHER" id="PTHR35004">
    <property type="entry name" value="TRANSPOSASE RV3428C-RELATED"/>
    <property type="match status" value="1"/>
</dbReference>
<sequence>MEVAELPVWPRSLPLSTHANAPLTVEGRHRLVERCRHRPIAHVAAEMGVSRVTASKWVNRYRQEGEEGLADRSSRPACCPSPTPPEVIEEIERLRRERKWSARLIWIELTDTGVEISQATVGRWLRRLGLNRRRWLDVDGELLRKPGKITARYKGHMVHLDVKKVGRIPDGGGWRSRGRGKAGPRQKVGYTYLHSAIDGFSRLAYTEPHTDEKAATVLEFWRNAQAFFAAHGITEITRVITDNGPCYTSELFTARLKTQGITHQRTRPYTPRHNGKVERYNRILAEELLYAHPYHSETERAQAVTIWNIHYNYHRPHTACRDQPPATRLPTGVTNVMRNYT</sequence>
<dbReference type="EMBL" id="RCIW01000011">
    <property type="protein sequence ID" value="RLP09127.1"/>
    <property type="molecule type" value="Genomic_DNA"/>
</dbReference>
<evidence type="ECO:0000313" key="2">
    <source>
        <dbReference type="EMBL" id="RLP09127.1"/>
    </source>
</evidence>
<dbReference type="GO" id="GO:0003676">
    <property type="term" value="F:nucleic acid binding"/>
    <property type="evidence" value="ECO:0007669"/>
    <property type="project" value="InterPro"/>
</dbReference>
<evidence type="ECO:0000313" key="3">
    <source>
        <dbReference type="Proteomes" id="UP000279336"/>
    </source>
</evidence>
<protein>
    <submittedName>
        <fullName evidence="2">IS481 family transposase</fullName>
    </submittedName>
</protein>